<evidence type="ECO:0000313" key="4">
    <source>
        <dbReference type="EMBL" id="MCJ0762127.1"/>
    </source>
</evidence>
<dbReference type="SMART" id="SM00422">
    <property type="entry name" value="HTH_MERR"/>
    <property type="match status" value="1"/>
</dbReference>
<evidence type="ECO:0000259" key="3">
    <source>
        <dbReference type="PROSITE" id="PS50937"/>
    </source>
</evidence>
<evidence type="ECO:0000313" key="5">
    <source>
        <dbReference type="Proteomes" id="UP001139447"/>
    </source>
</evidence>
<keyword evidence="1" id="KW-0238">DNA-binding</keyword>
<dbReference type="GO" id="GO:0003700">
    <property type="term" value="F:DNA-binding transcription factor activity"/>
    <property type="evidence" value="ECO:0007669"/>
    <property type="project" value="InterPro"/>
</dbReference>
<keyword evidence="5" id="KW-1185">Reference proteome</keyword>
<dbReference type="PANTHER" id="PTHR30204:SF98">
    <property type="entry name" value="HTH-TYPE TRANSCRIPTIONAL REGULATOR ADHR"/>
    <property type="match status" value="1"/>
</dbReference>
<proteinExistence type="predicted"/>
<dbReference type="SUPFAM" id="SSF46955">
    <property type="entry name" value="Putative DNA-binding domain"/>
    <property type="match status" value="1"/>
</dbReference>
<feature type="region of interest" description="Disordered" evidence="2">
    <location>
        <begin position="120"/>
        <end position="156"/>
    </location>
</feature>
<dbReference type="InterPro" id="IPR000551">
    <property type="entry name" value="MerR-type_HTH_dom"/>
</dbReference>
<feature type="compositionally biased region" description="Polar residues" evidence="2">
    <location>
        <begin position="120"/>
        <end position="133"/>
    </location>
</feature>
<evidence type="ECO:0000256" key="1">
    <source>
        <dbReference type="ARBA" id="ARBA00023125"/>
    </source>
</evidence>
<dbReference type="RefSeq" id="WP_243304108.1">
    <property type="nucleotide sequence ID" value="NZ_JALGBI010000001.1"/>
</dbReference>
<name>A0A9X2AN83_9BURK</name>
<feature type="domain" description="HTH merR-type" evidence="3">
    <location>
        <begin position="4"/>
        <end position="73"/>
    </location>
</feature>
<organism evidence="4 5">
    <name type="scientific">Variovorax terrae</name>
    <dbReference type="NCBI Taxonomy" id="2923278"/>
    <lineage>
        <taxon>Bacteria</taxon>
        <taxon>Pseudomonadati</taxon>
        <taxon>Pseudomonadota</taxon>
        <taxon>Betaproteobacteria</taxon>
        <taxon>Burkholderiales</taxon>
        <taxon>Comamonadaceae</taxon>
        <taxon>Variovorax</taxon>
    </lineage>
</organism>
<gene>
    <name evidence="4" type="ORF">MMF98_02780</name>
</gene>
<dbReference type="PROSITE" id="PS50937">
    <property type="entry name" value="HTH_MERR_2"/>
    <property type="match status" value="1"/>
</dbReference>
<dbReference type="Pfam" id="PF00376">
    <property type="entry name" value="MerR"/>
    <property type="match status" value="1"/>
</dbReference>
<dbReference type="EMBL" id="JALGBI010000001">
    <property type="protein sequence ID" value="MCJ0762127.1"/>
    <property type="molecule type" value="Genomic_DNA"/>
</dbReference>
<protein>
    <submittedName>
        <fullName evidence="4">MerR family transcriptional regulator</fullName>
    </submittedName>
</protein>
<evidence type="ECO:0000256" key="2">
    <source>
        <dbReference type="SAM" id="MobiDB-lite"/>
    </source>
</evidence>
<reference evidence="4" key="1">
    <citation type="submission" date="2022-03" db="EMBL/GenBank/DDBJ databases">
        <authorList>
            <person name="Woo C.Y."/>
        </authorList>
    </citation>
    <scope>NUCLEOTIDE SEQUENCE</scope>
    <source>
        <strain evidence="4">CYS-02</strain>
    </source>
</reference>
<dbReference type="PANTHER" id="PTHR30204">
    <property type="entry name" value="REDOX-CYCLING DRUG-SENSING TRANSCRIPTIONAL ACTIVATOR SOXR"/>
    <property type="match status" value="1"/>
</dbReference>
<dbReference type="InterPro" id="IPR047057">
    <property type="entry name" value="MerR_fam"/>
</dbReference>
<dbReference type="CDD" id="cd01109">
    <property type="entry name" value="HTH_YyaN"/>
    <property type="match status" value="1"/>
</dbReference>
<sequence>MEYLLSIEEVAKRTGLTAYTLRYYERIGLIAPVGRAAGGQRRYAASDMAWIEFLLRLRTTHMPIGKMQAFAKLRGAGDSTVPDRRQMLEEHLTDVLAEIEAMSQSAVALQAKIEHYRSMEQSLASNSPMTQGTADEHPRPLRARTREVERNRRASR</sequence>
<dbReference type="GO" id="GO:0003677">
    <property type="term" value="F:DNA binding"/>
    <property type="evidence" value="ECO:0007669"/>
    <property type="project" value="UniProtKB-KW"/>
</dbReference>
<dbReference type="AlphaFoldDB" id="A0A9X2AN83"/>
<feature type="compositionally biased region" description="Basic and acidic residues" evidence="2">
    <location>
        <begin position="134"/>
        <end position="156"/>
    </location>
</feature>
<comment type="caution">
    <text evidence="4">The sequence shown here is derived from an EMBL/GenBank/DDBJ whole genome shotgun (WGS) entry which is preliminary data.</text>
</comment>
<dbReference type="Proteomes" id="UP001139447">
    <property type="component" value="Unassembled WGS sequence"/>
</dbReference>
<dbReference type="InterPro" id="IPR009061">
    <property type="entry name" value="DNA-bd_dom_put_sf"/>
</dbReference>
<accession>A0A9X2AN83</accession>
<dbReference type="Gene3D" id="1.10.1660.10">
    <property type="match status" value="1"/>
</dbReference>